<dbReference type="SUPFAM" id="SSF51445">
    <property type="entry name" value="(Trans)glycosidases"/>
    <property type="match status" value="1"/>
</dbReference>
<feature type="domain" description="GH26" evidence="5">
    <location>
        <begin position="1"/>
        <end position="280"/>
    </location>
</feature>
<dbReference type="Gene3D" id="3.20.20.80">
    <property type="entry name" value="Glycosidases"/>
    <property type="match status" value="1"/>
</dbReference>
<proteinExistence type="inferred from homology"/>
<sequence>MRPKPATPIPRFYGLDVPNGSAAAFTEFAKSVGTPPTVSSVFIKLDSPGITAALAAVPAGVTPMVSLEPWSQHSRWGDAQQSRYTLAALSSGTFDAQLRAVGSELAAAQRPLYLRFAHEMNGAWYPWAQAVNGNQAGQYIAAWRHVHDLIAPILGQRTSWVWAPNIFAGTPKGAPRLAGLYPGDDYVDLVGLSGYSHGDSVASTYCPTVAALQHLSTRPLLLAEIGVEGSEQASWLAQLGPFMAANPRIRGFVYYDTTPETTGATGYYRIDKNPASVQALRTSLSGLGIGGGAAVTGAAVTGAAAGQRC</sequence>
<evidence type="ECO:0000259" key="5">
    <source>
        <dbReference type="PROSITE" id="PS51764"/>
    </source>
</evidence>
<dbReference type="PANTHER" id="PTHR40079">
    <property type="entry name" value="MANNAN ENDO-1,4-BETA-MANNOSIDASE E-RELATED"/>
    <property type="match status" value="1"/>
</dbReference>
<protein>
    <recommendedName>
        <fullName evidence="5">GH26 domain-containing protein</fullName>
    </recommendedName>
</protein>
<dbReference type="Pfam" id="PF02156">
    <property type="entry name" value="Glyco_hydro_26"/>
    <property type="match status" value="1"/>
</dbReference>
<keyword evidence="3 4" id="KW-0326">Glycosidase</keyword>
<evidence type="ECO:0000313" key="6">
    <source>
        <dbReference type="EMBL" id="UQX90265.1"/>
    </source>
</evidence>
<evidence type="ECO:0000313" key="7">
    <source>
        <dbReference type="Proteomes" id="UP001056336"/>
    </source>
</evidence>
<dbReference type="Proteomes" id="UP001056336">
    <property type="component" value="Chromosome"/>
</dbReference>
<dbReference type="PANTHER" id="PTHR40079:SF4">
    <property type="entry name" value="GH26 DOMAIN-CONTAINING PROTEIN-RELATED"/>
    <property type="match status" value="1"/>
</dbReference>
<dbReference type="RefSeq" id="WP_249774161.1">
    <property type="nucleotide sequence ID" value="NZ_CP097332.1"/>
</dbReference>
<evidence type="ECO:0000256" key="4">
    <source>
        <dbReference type="PROSITE-ProRule" id="PRU01100"/>
    </source>
</evidence>
<dbReference type="PROSITE" id="PS51764">
    <property type="entry name" value="GH26"/>
    <property type="match status" value="1"/>
</dbReference>
<gene>
    <name evidence="6" type="ORF">M6D93_09755</name>
</gene>
<name>A0ABY4R3Q4_9ACTN</name>
<feature type="active site" description="Nucleophile" evidence="4">
    <location>
        <position position="224"/>
    </location>
</feature>
<keyword evidence="7" id="KW-1185">Reference proteome</keyword>
<dbReference type="InterPro" id="IPR017853">
    <property type="entry name" value="GH"/>
</dbReference>
<evidence type="ECO:0000256" key="2">
    <source>
        <dbReference type="ARBA" id="ARBA00022801"/>
    </source>
</evidence>
<evidence type="ECO:0000256" key="3">
    <source>
        <dbReference type="ARBA" id="ARBA00023295"/>
    </source>
</evidence>
<dbReference type="EMBL" id="CP097332">
    <property type="protein sequence ID" value="UQX90265.1"/>
    <property type="molecule type" value="Genomic_DNA"/>
</dbReference>
<dbReference type="InterPro" id="IPR000805">
    <property type="entry name" value="Glyco_hydro_26"/>
</dbReference>
<dbReference type="InterPro" id="IPR022790">
    <property type="entry name" value="GH26_dom"/>
</dbReference>
<reference evidence="6" key="1">
    <citation type="journal article" date="2018" name="Int. J. Syst. Evol. Microbiol.">
        <title>Jatrophihabitans telluris sp. nov., isolated from sediment soil of lava forest wetlands and the emended description of the genus Jatrophihabitans.</title>
        <authorList>
            <person name="Lee K.C."/>
            <person name="Suh M.K."/>
            <person name="Eom M.K."/>
            <person name="Kim K.K."/>
            <person name="Kim J.S."/>
            <person name="Kim D.S."/>
            <person name="Ko S.H."/>
            <person name="Shin Y.K."/>
            <person name="Lee J.S."/>
        </authorList>
    </citation>
    <scope>NUCLEOTIDE SEQUENCE</scope>
    <source>
        <strain evidence="6">N237</strain>
    </source>
</reference>
<keyword evidence="2 4" id="KW-0378">Hydrolase</keyword>
<evidence type="ECO:0000256" key="1">
    <source>
        <dbReference type="ARBA" id="ARBA00007754"/>
    </source>
</evidence>
<accession>A0ABY4R3Q4</accession>
<organism evidence="6 7">
    <name type="scientific">Jatrophihabitans telluris</name>
    <dbReference type="NCBI Taxonomy" id="2038343"/>
    <lineage>
        <taxon>Bacteria</taxon>
        <taxon>Bacillati</taxon>
        <taxon>Actinomycetota</taxon>
        <taxon>Actinomycetes</taxon>
        <taxon>Jatrophihabitantales</taxon>
        <taxon>Jatrophihabitantaceae</taxon>
        <taxon>Jatrophihabitans</taxon>
    </lineage>
</organism>
<comment type="similarity">
    <text evidence="1 4">Belongs to the glycosyl hydrolase 26 family.</text>
</comment>
<feature type="active site" description="Proton donor" evidence="4">
    <location>
        <position position="119"/>
    </location>
</feature>
<reference evidence="6" key="2">
    <citation type="submission" date="2022-05" db="EMBL/GenBank/DDBJ databases">
        <authorList>
            <person name="Kim J.-S."/>
            <person name="Lee K."/>
            <person name="Suh M."/>
            <person name="Eom M."/>
            <person name="Kim J.-S."/>
            <person name="Kim D.-S."/>
            <person name="Ko S.-H."/>
            <person name="Shin Y."/>
            <person name="Lee J.-S."/>
        </authorList>
    </citation>
    <scope>NUCLEOTIDE SEQUENCE</scope>
    <source>
        <strain evidence="6">N237</strain>
    </source>
</reference>